<accession>A0A0F9PYT2</accession>
<dbReference type="EMBL" id="LAZR01002450">
    <property type="protein sequence ID" value="KKN29897.1"/>
    <property type="molecule type" value="Genomic_DNA"/>
</dbReference>
<evidence type="ECO:0000313" key="1">
    <source>
        <dbReference type="EMBL" id="KKN29897.1"/>
    </source>
</evidence>
<proteinExistence type="predicted"/>
<organism evidence="1">
    <name type="scientific">marine sediment metagenome</name>
    <dbReference type="NCBI Taxonomy" id="412755"/>
    <lineage>
        <taxon>unclassified sequences</taxon>
        <taxon>metagenomes</taxon>
        <taxon>ecological metagenomes</taxon>
    </lineage>
</organism>
<name>A0A0F9PYT2_9ZZZZ</name>
<sequence>MLAGLQKQDILYNEVAAGSFFQVYSQPYAGGMFLKSLHTVALTKAMLPRTRLSVSRPKSD</sequence>
<gene>
    <name evidence="1" type="ORF">LCGC14_0839430</name>
</gene>
<protein>
    <submittedName>
        <fullName evidence="1">Uncharacterized protein</fullName>
    </submittedName>
</protein>
<dbReference type="AlphaFoldDB" id="A0A0F9PYT2"/>
<reference evidence="1" key="1">
    <citation type="journal article" date="2015" name="Nature">
        <title>Complex archaea that bridge the gap between prokaryotes and eukaryotes.</title>
        <authorList>
            <person name="Spang A."/>
            <person name="Saw J.H."/>
            <person name="Jorgensen S.L."/>
            <person name="Zaremba-Niedzwiedzka K."/>
            <person name="Martijn J."/>
            <person name="Lind A.E."/>
            <person name="van Eijk R."/>
            <person name="Schleper C."/>
            <person name="Guy L."/>
            <person name="Ettema T.J."/>
        </authorList>
    </citation>
    <scope>NUCLEOTIDE SEQUENCE</scope>
</reference>
<comment type="caution">
    <text evidence="1">The sequence shown here is derived from an EMBL/GenBank/DDBJ whole genome shotgun (WGS) entry which is preliminary data.</text>
</comment>